<dbReference type="EMBL" id="DAAGVM010000032">
    <property type="protein sequence ID" value="HAB4723944.1"/>
    <property type="molecule type" value="Genomic_DNA"/>
</dbReference>
<evidence type="ECO:0000313" key="21">
    <source>
        <dbReference type="EMBL" id="HAE1596539.1"/>
    </source>
</evidence>
<dbReference type="EMBL" id="DAAHCF010000037">
    <property type="protein sequence ID" value="HAB5478041.1"/>
    <property type="molecule type" value="Genomic_DNA"/>
</dbReference>
<dbReference type="EMBL" id="DAAQZP010000053">
    <property type="protein sequence ID" value="HAE1596539.1"/>
    <property type="molecule type" value="Genomic_DNA"/>
</dbReference>
<evidence type="ECO:0000313" key="13">
    <source>
        <dbReference type="EMBL" id="HAB4721554.1"/>
    </source>
</evidence>
<evidence type="ECO:0000313" key="18">
    <source>
        <dbReference type="EMBL" id="HAB5843231.1"/>
    </source>
</evidence>
<evidence type="ECO:0000313" key="16">
    <source>
        <dbReference type="EMBL" id="HAB5328979.1"/>
    </source>
</evidence>
<dbReference type="EMBL" id="DAAFXY010000039">
    <property type="protein sequence ID" value="HAB1979430.1"/>
    <property type="molecule type" value="Genomic_DNA"/>
</dbReference>
<dbReference type="EMBL" id="DAAGBA010000037">
    <property type="protein sequence ID" value="HAB2325879.1"/>
    <property type="molecule type" value="Genomic_DNA"/>
</dbReference>
<comment type="caution">
    <text evidence="4">The sequence shown here is derived from an EMBL/GenBank/DDBJ whole genome shotgun (WGS) entry which is preliminary data.</text>
</comment>
<dbReference type="Gene3D" id="2.60.40.1090">
    <property type="entry name" value="Fimbrial-type adhesion domain"/>
    <property type="match status" value="1"/>
</dbReference>
<dbReference type="EMBL" id="DAAGVL010000031">
    <property type="protein sequence ID" value="HAB4721554.1"/>
    <property type="molecule type" value="Genomic_DNA"/>
</dbReference>
<evidence type="ECO:0000313" key="17">
    <source>
        <dbReference type="EMBL" id="HAB5478041.1"/>
    </source>
</evidence>
<evidence type="ECO:0000313" key="4">
    <source>
        <dbReference type="EMBL" id="HAB1979430.1"/>
    </source>
</evidence>
<evidence type="ECO:0000313" key="11">
    <source>
        <dbReference type="EMBL" id="HAB4102405.1"/>
    </source>
</evidence>
<reference evidence="4" key="2">
    <citation type="submission" date="2019-10" db="EMBL/GenBank/DDBJ databases">
        <authorList>
            <consortium name="NCBI Pathogen Detection Project"/>
        </authorList>
    </citation>
    <scope>NUCLEOTIDE SEQUENCE</scope>
    <source>
        <strain evidence="4">Salmonella enterica</strain>
    </source>
</reference>
<dbReference type="EMBL" id="DAAFZM010000041">
    <property type="protein sequence ID" value="HAB2187087.1"/>
    <property type="molecule type" value="Genomic_DNA"/>
</dbReference>
<dbReference type="EMBL" id="DAAGXW010000038">
    <property type="protein sequence ID" value="HAB5019070.1"/>
    <property type="molecule type" value="Genomic_DNA"/>
</dbReference>
<dbReference type="EMBL" id="DAAHFA010000035">
    <property type="protein sequence ID" value="HAB5843231.1"/>
    <property type="molecule type" value="Genomic_DNA"/>
</dbReference>
<organism evidence="4">
    <name type="scientific">Salmonella diarizonae</name>
    <dbReference type="NCBI Taxonomy" id="59204"/>
    <lineage>
        <taxon>Bacteria</taxon>
        <taxon>Pseudomonadati</taxon>
        <taxon>Pseudomonadota</taxon>
        <taxon>Gammaproteobacteria</taxon>
        <taxon>Enterobacterales</taxon>
        <taxon>Enterobacteriaceae</taxon>
        <taxon>Salmonella</taxon>
    </lineage>
</organism>
<dbReference type="EMBL" id="DAAGQE010000093">
    <property type="protein sequence ID" value="HAB4102405.1"/>
    <property type="molecule type" value="Genomic_DNA"/>
</dbReference>
<feature type="signal peptide" evidence="1">
    <location>
        <begin position="1"/>
        <end position="20"/>
    </location>
</feature>
<evidence type="ECO:0000313" key="6">
    <source>
        <dbReference type="EMBL" id="HAB2187087.1"/>
    </source>
</evidence>
<evidence type="ECO:0000313" key="2">
    <source>
        <dbReference type="EMBL" id="HAB1777743.1"/>
    </source>
</evidence>
<dbReference type="EMBL" id="DAAFYE010000068">
    <property type="protein sequence ID" value="HAB1993594.1"/>
    <property type="molecule type" value="Genomic_DNA"/>
</dbReference>
<evidence type="ECO:0000313" key="14">
    <source>
        <dbReference type="EMBL" id="HAB4723944.1"/>
    </source>
</evidence>
<keyword evidence="1" id="KW-0732">Signal</keyword>
<dbReference type="EMBL" id="DAAFWI010000041">
    <property type="protein sequence ID" value="HAB1777743.1"/>
    <property type="molecule type" value="Genomic_DNA"/>
</dbReference>
<reference evidence="4" key="1">
    <citation type="journal article" date="2018" name="Genome Biol.">
        <title>SKESA: strategic k-mer extension for scrupulous assemblies.</title>
        <authorList>
            <person name="Souvorov A."/>
            <person name="Agarwala R."/>
            <person name="Lipman D.J."/>
        </authorList>
    </citation>
    <scope>NUCLEOTIDE SEQUENCE</scope>
    <source>
        <strain evidence="4">Salmonella enterica</strain>
    </source>
</reference>
<evidence type="ECO:0000313" key="8">
    <source>
        <dbReference type="EMBL" id="HAB3844466.1"/>
    </source>
</evidence>
<dbReference type="EMBL" id="DAAGOS010000036">
    <property type="protein sequence ID" value="HAB3924429.1"/>
    <property type="molecule type" value="Genomic_DNA"/>
</dbReference>
<protein>
    <recommendedName>
        <fullName evidence="22">Fimbrial protein</fullName>
    </recommendedName>
</protein>
<evidence type="ECO:0000313" key="7">
    <source>
        <dbReference type="EMBL" id="HAB2325879.1"/>
    </source>
</evidence>
<dbReference type="AlphaFoldDB" id="A0A6X8JMI3"/>
<feature type="chain" id="PRO_5036394772" description="Fimbrial protein" evidence="1">
    <location>
        <begin position="21"/>
        <end position="316"/>
    </location>
</feature>
<dbReference type="EMBL" id="DAAGPC010000027">
    <property type="protein sequence ID" value="HAB3978619.1"/>
    <property type="molecule type" value="Genomic_DNA"/>
</dbReference>
<dbReference type="EMBL" id="DAAGTE010000044">
    <property type="protein sequence ID" value="HAB4457580.1"/>
    <property type="molecule type" value="Genomic_DNA"/>
</dbReference>
<evidence type="ECO:0000313" key="19">
    <source>
        <dbReference type="EMBL" id="HAE1264987.1"/>
    </source>
</evidence>
<evidence type="ECO:0008006" key="22">
    <source>
        <dbReference type="Google" id="ProtNLM"/>
    </source>
</evidence>
<dbReference type="EMBL" id="DAAGNY010000033">
    <property type="protein sequence ID" value="HAB3844466.1"/>
    <property type="molecule type" value="Genomic_DNA"/>
</dbReference>
<proteinExistence type="predicted"/>
<evidence type="ECO:0000313" key="3">
    <source>
        <dbReference type="EMBL" id="HAB1848863.1"/>
    </source>
</evidence>
<evidence type="ECO:0000313" key="9">
    <source>
        <dbReference type="EMBL" id="HAB3924429.1"/>
    </source>
</evidence>
<evidence type="ECO:0000313" key="20">
    <source>
        <dbReference type="EMBL" id="HAE1476403.1"/>
    </source>
</evidence>
<evidence type="ECO:0000313" key="10">
    <source>
        <dbReference type="EMBL" id="HAB3978619.1"/>
    </source>
</evidence>
<dbReference type="EMBL" id="DAAFWY010000032">
    <property type="protein sequence ID" value="HAB1848863.1"/>
    <property type="molecule type" value="Genomic_DNA"/>
</dbReference>
<evidence type="ECO:0000313" key="5">
    <source>
        <dbReference type="EMBL" id="HAB1993594.1"/>
    </source>
</evidence>
<dbReference type="GO" id="GO:0007155">
    <property type="term" value="P:cell adhesion"/>
    <property type="evidence" value="ECO:0007669"/>
    <property type="project" value="InterPro"/>
</dbReference>
<dbReference type="EMBL" id="DAAQXJ010000038">
    <property type="protein sequence ID" value="HAE1264987.1"/>
    <property type="molecule type" value="Genomic_DNA"/>
</dbReference>
<accession>A0A6X8JMI3</accession>
<sequence length="316" mass="34009">MLISRCLFLTAFFVSFGVKASTICVGYYVGNNVGFTSSFVGDQFNKVNIKTHGRWNGGGQNSLYKSLRNFAGFSSYSVAVPKQISLPGSSVQLTLTLSGNVITVPTDNRWQAVFVQQTNEGCAVNTQGVWQQIHAGIRAGQVNIALSGNGLPSGRYQLDVPYILAWGSSTDGNANRDFQDTWKAGNVGTSNVTGYFSLDFTIKNKCEITSVNNELVLKHGTMTPDVVSGSKVISKELSLSCETPTGVRFQFQPQKVDLGNGVSSRLTLKISDREYSDNPVSAVIDNSKLRVISTLQGKPGAAGELYGVSVLTALYD</sequence>
<evidence type="ECO:0000256" key="1">
    <source>
        <dbReference type="SAM" id="SignalP"/>
    </source>
</evidence>
<dbReference type="EMBL" id="DAAHAQ010000020">
    <property type="protein sequence ID" value="HAB5328979.1"/>
    <property type="molecule type" value="Genomic_DNA"/>
</dbReference>
<dbReference type="InterPro" id="IPR036937">
    <property type="entry name" value="Adhesion_dom_fimbrial_sf"/>
</dbReference>
<gene>
    <name evidence="19" type="ORF">G2916_10555</name>
    <name evidence="21" type="ORF">G2997_18160</name>
    <name evidence="20" type="ORF">G3A00_21260</name>
    <name evidence="15" type="ORF">GB016_21755</name>
    <name evidence="4" type="ORF">GB034_15520</name>
    <name evidence="5" type="ORF">GB088_21155</name>
    <name evidence="17" type="ORF">GB236_08735</name>
    <name evidence="18" type="ORF">GB246_21160</name>
    <name evidence="7" type="ORF">GB337_12875</name>
    <name evidence="6" type="ORF">GB348_21315</name>
    <name evidence="16" type="ORF">GBS30_04595</name>
    <name evidence="9" type="ORF">GBV97_13670</name>
    <name evidence="8" type="ORF">GBW00_21605</name>
    <name evidence="10" type="ORF">GBX19_13745</name>
    <name evidence="2" type="ORF">GBY11_19905</name>
    <name evidence="11" type="ORF">GBY15_22850</name>
    <name evidence="12" type="ORF">GBY49_14650</name>
    <name evidence="3" type="ORF">GBZ10_21125</name>
    <name evidence="13" type="ORF">GBZ37_19490</name>
    <name evidence="14" type="ORF">GBZ41_09175</name>
</gene>
<dbReference type="GO" id="GO:0009289">
    <property type="term" value="C:pilus"/>
    <property type="evidence" value="ECO:0007669"/>
    <property type="project" value="InterPro"/>
</dbReference>
<evidence type="ECO:0000313" key="15">
    <source>
        <dbReference type="EMBL" id="HAB5019070.1"/>
    </source>
</evidence>
<name>A0A6X8JMI3_SALDZ</name>
<dbReference type="EMBL" id="DAAQZS010000032">
    <property type="protein sequence ID" value="HAE1476403.1"/>
    <property type="molecule type" value="Genomic_DNA"/>
</dbReference>
<evidence type="ECO:0000313" key="12">
    <source>
        <dbReference type="EMBL" id="HAB4457580.1"/>
    </source>
</evidence>